<name>A0ABP0X2F6_9BRYO</name>
<accession>A0ABP0X2F6</accession>
<dbReference type="Proteomes" id="UP001497444">
    <property type="component" value="Chromosome 5"/>
</dbReference>
<gene>
    <name evidence="1" type="ORF">CSSPJE1EN1_LOCUS18769</name>
</gene>
<reference evidence="1" key="1">
    <citation type="submission" date="2024-02" db="EMBL/GenBank/DDBJ databases">
        <authorList>
            <consortium name="ELIXIR-Norway"/>
            <consortium name="Elixir Norway"/>
        </authorList>
    </citation>
    <scope>NUCLEOTIDE SEQUENCE</scope>
</reference>
<protein>
    <submittedName>
        <fullName evidence="1">Uncharacterized protein</fullName>
    </submittedName>
</protein>
<keyword evidence="2" id="KW-1185">Reference proteome</keyword>
<evidence type="ECO:0000313" key="2">
    <source>
        <dbReference type="Proteomes" id="UP001497444"/>
    </source>
</evidence>
<proteinExistence type="predicted"/>
<dbReference type="EMBL" id="OZ020100">
    <property type="protein sequence ID" value="CAK9273291.1"/>
    <property type="molecule type" value="Genomic_DNA"/>
</dbReference>
<organism evidence="1 2">
    <name type="scientific">Sphagnum jensenii</name>
    <dbReference type="NCBI Taxonomy" id="128206"/>
    <lineage>
        <taxon>Eukaryota</taxon>
        <taxon>Viridiplantae</taxon>
        <taxon>Streptophyta</taxon>
        <taxon>Embryophyta</taxon>
        <taxon>Bryophyta</taxon>
        <taxon>Sphagnophytina</taxon>
        <taxon>Sphagnopsida</taxon>
        <taxon>Sphagnales</taxon>
        <taxon>Sphagnaceae</taxon>
        <taxon>Sphagnum</taxon>
    </lineage>
</organism>
<sequence>MMSQLQCTGDSRCTQMCSMGRRSIVVCIIFCTREVTNPTGADGHGHASAMAWRCIYMLVQKFSSKNAMEKGEKWSGKHIARSGVANTWPEVELSGNNMVLLVGNSATANVLRISILH</sequence>
<evidence type="ECO:0000313" key="1">
    <source>
        <dbReference type="EMBL" id="CAK9273291.1"/>
    </source>
</evidence>